<protein>
    <submittedName>
        <fullName evidence="8">Radical SAM domain-containing protein</fullName>
    </submittedName>
</protein>
<evidence type="ECO:0000256" key="4">
    <source>
        <dbReference type="ARBA" id="ARBA00022723"/>
    </source>
</evidence>
<evidence type="ECO:0000256" key="3">
    <source>
        <dbReference type="ARBA" id="ARBA00022691"/>
    </source>
</evidence>
<dbReference type="Gene3D" id="3.20.20.70">
    <property type="entry name" value="Aldolase class I"/>
    <property type="match status" value="1"/>
</dbReference>
<organism evidence="8 9">
    <name type="scientific">Thermoanaerobacter kivui</name>
    <name type="common">Acetogenium kivui</name>
    <dbReference type="NCBI Taxonomy" id="2325"/>
    <lineage>
        <taxon>Bacteria</taxon>
        <taxon>Bacillati</taxon>
        <taxon>Bacillota</taxon>
        <taxon>Clostridia</taxon>
        <taxon>Thermoanaerobacterales</taxon>
        <taxon>Thermoanaerobacteraceae</taxon>
        <taxon>Thermoanaerobacter</taxon>
    </lineage>
</organism>
<dbReference type="Pfam" id="PF13186">
    <property type="entry name" value="SPASM"/>
    <property type="match status" value="1"/>
</dbReference>
<gene>
    <name evidence="8" type="ORF">TKV_c11390</name>
</gene>
<evidence type="ECO:0000259" key="7">
    <source>
        <dbReference type="PROSITE" id="PS51918"/>
    </source>
</evidence>
<dbReference type="InterPro" id="IPR007197">
    <property type="entry name" value="rSAM"/>
</dbReference>
<feature type="domain" description="Radical SAM core" evidence="7">
    <location>
        <begin position="90"/>
        <end position="318"/>
    </location>
</feature>
<dbReference type="RefSeq" id="WP_049685085.1">
    <property type="nucleotide sequence ID" value="NZ_CP009170.1"/>
</dbReference>
<dbReference type="CDD" id="cd01335">
    <property type="entry name" value="Radical_SAM"/>
    <property type="match status" value="1"/>
</dbReference>
<dbReference type="InterPro" id="IPR013785">
    <property type="entry name" value="Aldolase_TIM"/>
</dbReference>
<dbReference type="GO" id="GO:0016491">
    <property type="term" value="F:oxidoreductase activity"/>
    <property type="evidence" value="ECO:0007669"/>
    <property type="project" value="InterPro"/>
</dbReference>
<keyword evidence="2" id="KW-0004">4Fe-4S</keyword>
<dbReference type="InterPro" id="IPR058240">
    <property type="entry name" value="rSAM_sf"/>
</dbReference>
<dbReference type="SFLD" id="SFLDG01067">
    <property type="entry name" value="SPASM/twitch_domain_containing"/>
    <property type="match status" value="1"/>
</dbReference>
<dbReference type="NCBIfam" id="TIGR03974">
    <property type="entry name" value="rSAM_six_Cys"/>
    <property type="match status" value="1"/>
</dbReference>
<dbReference type="SFLD" id="SFLDG01384">
    <property type="entry name" value="thioether_bond_formation_requi"/>
    <property type="match status" value="1"/>
</dbReference>
<evidence type="ECO:0000256" key="1">
    <source>
        <dbReference type="ARBA" id="ARBA00001966"/>
    </source>
</evidence>
<keyword evidence="3" id="KW-0949">S-adenosyl-L-methionine</keyword>
<dbReference type="PROSITE" id="PS01305">
    <property type="entry name" value="MOAA_NIFB_PQQE"/>
    <property type="match status" value="1"/>
</dbReference>
<dbReference type="InterPro" id="IPR023867">
    <property type="entry name" value="Sulphatase_maturase_rSAM"/>
</dbReference>
<sequence>MSELMHKFKRLGMDIVVDPVSGSIHVVDDITYDILDFYETHSKEEIVNILQHKYKKEDIIEAIEEIDELKENGLLFSEDIYKDIAVSRNDSVIKAMCLNVAHDCNLRCKYCFASTGDFKGGRKLMDFGTGKKAIDFLIKSSGKRRTIEVDFFGGEPLLNFEVVKQLVEYGKEKARENKKVIKFTITTNAVLLDDEKIKYFNENFSNVVLSLDGRKEVNDNMRVRVDGSGTYDTIVPKIKKFVESRGKKEYYVRGTFTAKNLDFANDVLHIADLGVYEISVEPVVEKEDTYYTLKEEHLETILEEYDRLAEEYIKRQEEGRPFSFYHFKVDLEGGPCIKKRLQGCGAGFEYVVVTPDGDIYPCHQFVGIEEFKLGNLDEGITNKELQQKFMESDIYKREKCTKCWARFYCSGGCFANNYNINGDINKPYELSCEMQKRRFENAIAIKAYQMLKGDGDDYKGI</sequence>
<dbReference type="GO" id="GO:0051539">
    <property type="term" value="F:4 iron, 4 sulfur cluster binding"/>
    <property type="evidence" value="ECO:0007669"/>
    <property type="project" value="UniProtKB-KW"/>
</dbReference>
<dbReference type="Pfam" id="PF04055">
    <property type="entry name" value="Radical_SAM"/>
    <property type="match status" value="1"/>
</dbReference>
<reference evidence="9" key="1">
    <citation type="journal article" date="2015" name="Genome Announc.">
        <title>Whole-Genome Sequences of 80 Environmental and Clinical Isolates of Burkholderia pseudomallei.</title>
        <authorList>
            <person name="Johnson S.L."/>
            <person name="Baker A.L."/>
            <person name="Chain P.S."/>
            <person name="Currie B.J."/>
            <person name="Daligault H.E."/>
            <person name="Davenport K.W."/>
            <person name="Davis C.B."/>
            <person name="Inglis T.J."/>
            <person name="Kaestli M."/>
            <person name="Koren S."/>
            <person name="Mayo M."/>
            <person name="Merritt A.J."/>
            <person name="Price E.P."/>
            <person name="Sarovich D.S."/>
            <person name="Warner J."/>
            <person name="Rosovitz M.J."/>
        </authorList>
    </citation>
    <scope>NUCLEOTIDE SEQUENCE [LARGE SCALE GENOMIC DNA]</scope>
    <source>
        <strain evidence="9">DSM 2030</strain>
    </source>
</reference>
<dbReference type="InterPro" id="IPR047602">
    <property type="entry name" value="SPASM_CteB-like"/>
</dbReference>
<dbReference type="PANTHER" id="PTHR43273">
    <property type="entry name" value="ANAEROBIC SULFATASE-MATURATING ENZYME HOMOLOG ASLB-RELATED"/>
    <property type="match status" value="1"/>
</dbReference>
<accession>A0A097AR59</accession>
<dbReference type="Proteomes" id="UP000029669">
    <property type="component" value="Chromosome"/>
</dbReference>
<proteinExistence type="predicted"/>
<dbReference type="HOGENOM" id="CLU_009273_3_3_9"/>
<dbReference type="NCBIfam" id="TIGR04085">
    <property type="entry name" value="rSAM_more_4Fe4S"/>
    <property type="match status" value="1"/>
</dbReference>
<dbReference type="PANTHER" id="PTHR43273:SF8">
    <property type="entry name" value="RADICAL SAM DOMAIN PROTEIN"/>
    <property type="match status" value="1"/>
</dbReference>
<keyword evidence="4" id="KW-0479">Metal-binding</keyword>
<dbReference type="InterPro" id="IPR023885">
    <property type="entry name" value="4Fe4S-binding_SPASM_dom"/>
</dbReference>
<dbReference type="InterPro" id="IPR000385">
    <property type="entry name" value="MoaA_NifB_PqqE_Fe-S-bd_CS"/>
</dbReference>
<dbReference type="KEGG" id="tki:TKV_c11390"/>
<dbReference type="InterPro" id="IPR034547">
    <property type="entry name" value="Tte1186a_maturase"/>
</dbReference>
<evidence type="ECO:0000256" key="2">
    <source>
        <dbReference type="ARBA" id="ARBA00022485"/>
    </source>
</evidence>
<keyword evidence="5" id="KW-0408">Iron</keyword>
<dbReference type="SFLD" id="SFLDG01386">
    <property type="entry name" value="main_SPASM_domain-containing"/>
    <property type="match status" value="1"/>
</dbReference>
<dbReference type="STRING" id="2325.TKV_c11390"/>
<dbReference type="eggNOG" id="COG0641">
    <property type="taxonomic scope" value="Bacteria"/>
</dbReference>
<dbReference type="AlphaFoldDB" id="A0A097AR59"/>
<evidence type="ECO:0000256" key="6">
    <source>
        <dbReference type="ARBA" id="ARBA00023014"/>
    </source>
</evidence>
<comment type="cofactor">
    <cofactor evidence="1">
        <name>[4Fe-4S] cluster</name>
        <dbReference type="ChEBI" id="CHEBI:49883"/>
    </cofactor>
</comment>
<dbReference type="PROSITE" id="PS51918">
    <property type="entry name" value="RADICAL_SAM"/>
    <property type="match status" value="1"/>
</dbReference>
<dbReference type="EMBL" id="CP009170">
    <property type="protein sequence ID" value="AIS52311.1"/>
    <property type="molecule type" value="Genomic_DNA"/>
</dbReference>
<dbReference type="InterPro" id="IPR024025">
    <property type="entry name" value="SCIFF_rSAM_maturase"/>
</dbReference>
<dbReference type="CDD" id="cd21124">
    <property type="entry name" value="SPASM_CteB-like"/>
    <property type="match status" value="1"/>
</dbReference>
<evidence type="ECO:0000313" key="9">
    <source>
        <dbReference type="Proteomes" id="UP000029669"/>
    </source>
</evidence>
<evidence type="ECO:0000313" key="8">
    <source>
        <dbReference type="EMBL" id="AIS52311.1"/>
    </source>
</evidence>
<name>A0A097AR59_THEKI</name>
<dbReference type="SFLD" id="SFLDS00029">
    <property type="entry name" value="Radical_SAM"/>
    <property type="match status" value="1"/>
</dbReference>
<dbReference type="GO" id="GO:0046872">
    <property type="term" value="F:metal ion binding"/>
    <property type="evidence" value="ECO:0007669"/>
    <property type="project" value="UniProtKB-KW"/>
</dbReference>
<dbReference type="SFLD" id="SFLDF00571">
    <property type="entry name" value="Tte1186a_maturase"/>
    <property type="match status" value="1"/>
</dbReference>
<evidence type="ECO:0000256" key="5">
    <source>
        <dbReference type="ARBA" id="ARBA00023004"/>
    </source>
</evidence>
<keyword evidence="9" id="KW-1185">Reference proteome</keyword>
<dbReference type="SUPFAM" id="SSF102114">
    <property type="entry name" value="Radical SAM enzymes"/>
    <property type="match status" value="1"/>
</dbReference>
<dbReference type="OrthoDB" id="9808591at2"/>
<keyword evidence="6" id="KW-0411">Iron-sulfur</keyword>